<evidence type="ECO:0000256" key="1">
    <source>
        <dbReference type="ARBA" id="ARBA00008738"/>
    </source>
</evidence>
<comment type="caution">
    <text evidence="2">The sequence shown here is derived from an EMBL/GenBank/DDBJ whole genome shotgun (WGS) entry which is preliminary data.</text>
</comment>
<gene>
    <name evidence="2" type="ORF">PENTCL1PPCAC_23188</name>
</gene>
<dbReference type="Proteomes" id="UP001432027">
    <property type="component" value="Unassembled WGS sequence"/>
</dbReference>
<dbReference type="InterPro" id="IPR033336">
    <property type="entry name" value="SAXO1/2"/>
</dbReference>
<comment type="similarity">
    <text evidence="1">Belongs to the FAM154 family.</text>
</comment>
<dbReference type="PANTHER" id="PTHR31516:SF17">
    <property type="entry name" value="STABILIZER OF AXONEMAL MICROTUBULES 2"/>
    <property type="match status" value="1"/>
</dbReference>
<dbReference type="PANTHER" id="PTHR31516">
    <property type="entry name" value="STABILIZER OF AXONEMAL MICROTUBULES 2"/>
    <property type="match status" value="1"/>
</dbReference>
<protein>
    <recommendedName>
        <fullName evidence="4">Zasp-like motif domain-containing protein</fullName>
    </recommendedName>
</protein>
<proteinExistence type="inferred from homology"/>
<dbReference type="AlphaFoldDB" id="A0AAV5U4G1"/>
<name>A0AAV5U4G1_9BILA</name>
<accession>A0AAV5U4G1</accession>
<dbReference type="GO" id="GO:0036126">
    <property type="term" value="C:sperm flagellum"/>
    <property type="evidence" value="ECO:0007669"/>
    <property type="project" value="TreeGrafter"/>
</dbReference>
<reference evidence="2" key="1">
    <citation type="submission" date="2023-10" db="EMBL/GenBank/DDBJ databases">
        <title>Genome assembly of Pristionchus species.</title>
        <authorList>
            <person name="Yoshida K."/>
            <person name="Sommer R.J."/>
        </authorList>
    </citation>
    <scope>NUCLEOTIDE SEQUENCE</scope>
    <source>
        <strain evidence="2">RS0144</strain>
    </source>
</reference>
<dbReference type="GO" id="GO:0005879">
    <property type="term" value="C:axonemal microtubule"/>
    <property type="evidence" value="ECO:0007669"/>
    <property type="project" value="TreeGrafter"/>
</dbReference>
<dbReference type="GO" id="GO:0008017">
    <property type="term" value="F:microtubule binding"/>
    <property type="evidence" value="ECO:0007669"/>
    <property type="project" value="InterPro"/>
</dbReference>
<dbReference type="GO" id="GO:0036064">
    <property type="term" value="C:ciliary basal body"/>
    <property type="evidence" value="ECO:0007669"/>
    <property type="project" value="TreeGrafter"/>
</dbReference>
<evidence type="ECO:0000313" key="2">
    <source>
        <dbReference type="EMBL" id="GMT01014.1"/>
    </source>
</evidence>
<keyword evidence="3" id="KW-1185">Reference proteome</keyword>
<feature type="non-terminal residue" evidence="2">
    <location>
        <position position="1"/>
    </location>
</feature>
<dbReference type="GO" id="GO:0005814">
    <property type="term" value="C:centriole"/>
    <property type="evidence" value="ECO:0007669"/>
    <property type="project" value="TreeGrafter"/>
</dbReference>
<evidence type="ECO:0008006" key="4">
    <source>
        <dbReference type="Google" id="ProtNLM"/>
    </source>
</evidence>
<dbReference type="EMBL" id="BTSX01000005">
    <property type="protein sequence ID" value="GMT01014.1"/>
    <property type="molecule type" value="Genomic_DNA"/>
</dbReference>
<organism evidence="2 3">
    <name type="scientific">Pristionchus entomophagus</name>
    <dbReference type="NCBI Taxonomy" id="358040"/>
    <lineage>
        <taxon>Eukaryota</taxon>
        <taxon>Metazoa</taxon>
        <taxon>Ecdysozoa</taxon>
        <taxon>Nematoda</taxon>
        <taxon>Chromadorea</taxon>
        <taxon>Rhabditida</taxon>
        <taxon>Rhabditina</taxon>
        <taxon>Diplogasteromorpha</taxon>
        <taxon>Diplogasteroidea</taxon>
        <taxon>Neodiplogasteridae</taxon>
        <taxon>Pristionchus</taxon>
    </lineage>
</organism>
<sequence length="98" mass="10833">VRMQDNLANTGDFNGLSTHNADFIRMQGQRVAPVRPSSTLANSGQFAGITTHNADFVKKQADICPAEKVLARPNQYNITIRNGHRHIYETGRGNAVRN</sequence>
<evidence type="ECO:0000313" key="3">
    <source>
        <dbReference type="Proteomes" id="UP001432027"/>
    </source>
</evidence>